<name>A0AAD5LDA2_PYTIN</name>
<feature type="transmembrane region" description="Helical" evidence="3">
    <location>
        <begin position="53"/>
        <end position="80"/>
    </location>
</feature>
<reference evidence="4" key="1">
    <citation type="submission" date="2021-12" db="EMBL/GenBank/DDBJ databases">
        <title>Prjna785345.</title>
        <authorList>
            <person name="Rujirawat T."/>
            <person name="Krajaejun T."/>
        </authorList>
    </citation>
    <scope>NUCLEOTIDE SEQUENCE</scope>
    <source>
        <strain evidence="4">Pi057C3</strain>
    </source>
</reference>
<sequence>MAGPLTVLTTAHGGTKLNKVGAEELLVLAPATPTVLPASASASWVVRLSPRAFAVVWTLLLGLHALSLTHAALIVYVYHYLVVQQLESTMTYLGADVNELYPAVVTCYTVLCVAHAVALLPPILFSIHQRRLVLSAPPAAWPLVAPWRRSSRRIVDAVRLSVRSLASTISPSFSAEHPLSWLLRVVRGGYTAMFSSTGLFGVGYRHFDLVFRLMEVVEIACQAYQAWKLSHLVATVWINRLVAVIIALNCVSTPLLHQLLPRHAARRRILSLLLDAVLDFVMITVVPVAIFKPYLDAFDSALSDFPLILYYDDTWFTRAVAENKQVFFTSPTDLASKVLPSFMLFICLLTLRECFAEVATANSPPSRRTSSTLEQLSIRRLRSRRHRQVHSLLDIIIVAVGLLVLAAHLHATSPVEDAPVDGCFLRIRPWFVSTYNCAVLEINCALLGHSGDFERMTTTLQRLDPSTLHALVISSCDALEMPPVLQAFRWLQMLKLYNVTLRRWGPEAALTARTNPTIQLVYMAMTNFSSFPDGLLDLDFPPTLRDIEFAGTNLTTLPHDVQHRWTVMQFFVLEHSPGITSVPTALLPLKIPQLSLCSNGITEIPEELLRDQSFWTLGLAGNPIRGLPATIGRLESMYRLRLGFCDLERLPQWMLVPGDAAAGSATYQGYAAVELGRTPFCERFEGRDRGVVAAWDAAASLGFKISCLTGPKGSVKSIYPLEEEHRWRAKILSSSFS</sequence>
<dbReference type="Proteomes" id="UP001209570">
    <property type="component" value="Unassembled WGS sequence"/>
</dbReference>
<evidence type="ECO:0000313" key="4">
    <source>
        <dbReference type="EMBL" id="KAJ0396997.1"/>
    </source>
</evidence>
<dbReference type="AlphaFoldDB" id="A0AAD5LDA2"/>
<dbReference type="GO" id="GO:0005737">
    <property type="term" value="C:cytoplasm"/>
    <property type="evidence" value="ECO:0007669"/>
    <property type="project" value="TreeGrafter"/>
</dbReference>
<feature type="transmembrane region" description="Helical" evidence="3">
    <location>
        <begin position="100"/>
        <end position="125"/>
    </location>
</feature>
<keyword evidence="5" id="KW-1185">Reference proteome</keyword>
<keyword evidence="3" id="KW-0812">Transmembrane</keyword>
<evidence type="ECO:0000256" key="3">
    <source>
        <dbReference type="SAM" id="Phobius"/>
    </source>
</evidence>
<dbReference type="EMBL" id="JAKCXM010000271">
    <property type="protein sequence ID" value="KAJ0396997.1"/>
    <property type="molecule type" value="Genomic_DNA"/>
</dbReference>
<feature type="transmembrane region" description="Helical" evidence="3">
    <location>
        <begin position="334"/>
        <end position="351"/>
    </location>
</feature>
<feature type="transmembrane region" description="Helical" evidence="3">
    <location>
        <begin position="237"/>
        <end position="257"/>
    </location>
</feature>
<evidence type="ECO:0000256" key="2">
    <source>
        <dbReference type="ARBA" id="ARBA00022737"/>
    </source>
</evidence>
<keyword evidence="2" id="KW-0677">Repeat</keyword>
<dbReference type="Gene3D" id="3.80.10.10">
    <property type="entry name" value="Ribonuclease Inhibitor"/>
    <property type="match status" value="1"/>
</dbReference>
<keyword evidence="3" id="KW-1133">Transmembrane helix</keyword>
<dbReference type="PANTHER" id="PTHR48051:SF1">
    <property type="entry name" value="RAS SUPPRESSOR PROTEIN 1"/>
    <property type="match status" value="1"/>
</dbReference>
<evidence type="ECO:0000313" key="5">
    <source>
        <dbReference type="Proteomes" id="UP001209570"/>
    </source>
</evidence>
<protein>
    <submittedName>
        <fullName evidence="4">Uncharacterized protein</fullName>
    </submittedName>
</protein>
<keyword evidence="1" id="KW-0433">Leucine-rich repeat</keyword>
<evidence type="ECO:0000256" key="1">
    <source>
        <dbReference type="ARBA" id="ARBA00022614"/>
    </source>
</evidence>
<gene>
    <name evidence="4" type="ORF">P43SY_007236</name>
</gene>
<feature type="transmembrane region" description="Helical" evidence="3">
    <location>
        <begin position="389"/>
        <end position="409"/>
    </location>
</feature>
<proteinExistence type="predicted"/>
<organism evidence="4 5">
    <name type="scientific">Pythium insidiosum</name>
    <name type="common">Pythiosis disease agent</name>
    <dbReference type="NCBI Taxonomy" id="114742"/>
    <lineage>
        <taxon>Eukaryota</taxon>
        <taxon>Sar</taxon>
        <taxon>Stramenopiles</taxon>
        <taxon>Oomycota</taxon>
        <taxon>Peronosporomycetes</taxon>
        <taxon>Pythiales</taxon>
        <taxon>Pythiaceae</taxon>
        <taxon>Pythium</taxon>
    </lineage>
</organism>
<accession>A0AAD5LDA2</accession>
<dbReference type="SUPFAM" id="SSF52058">
    <property type="entry name" value="L domain-like"/>
    <property type="match status" value="1"/>
</dbReference>
<feature type="transmembrane region" description="Helical" evidence="3">
    <location>
        <begin position="269"/>
        <end position="290"/>
    </location>
</feature>
<keyword evidence="3" id="KW-0472">Membrane</keyword>
<dbReference type="InterPro" id="IPR050216">
    <property type="entry name" value="LRR_domain-containing"/>
</dbReference>
<dbReference type="InterPro" id="IPR032675">
    <property type="entry name" value="LRR_dom_sf"/>
</dbReference>
<comment type="caution">
    <text evidence="4">The sequence shown here is derived from an EMBL/GenBank/DDBJ whole genome shotgun (WGS) entry which is preliminary data.</text>
</comment>
<dbReference type="PANTHER" id="PTHR48051">
    <property type="match status" value="1"/>
</dbReference>